<name>A0A9P8Y4W0_9PEZI</name>
<feature type="region of interest" description="Disordered" evidence="1">
    <location>
        <begin position="1"/>
        <end position="20"/>
    </location>
</feature>
<feature type="region of interest" description="Disordered" evidence="1">
    <location>
        <begin position="27"/>
        <end position="49"/>
    </location>
</feature>
<comment type="caution">
    <text evidence="2">The sequence shown here is derived from an EMBL/GenBank/DDBJ whole genome shotgun (WGS) entry which is preliminary data.</text>
</comment>
<organism evidence="2 3">
    <name type="scientific">Microdochium trichocladiopsis</name>
    <dbReference type="NCBI Taxonomy" id="1682393"/>
    <lineage>
        <taxon>Eukaryota</taxon>
        <taxon>Fungi</taxon>
        <taxon>Dikarya</taxon>
        <taxon>Ascomycota</taxon>
        <taxon>Pezizomycotina</taxon>
        <taxon>Sordariomycetes</taxon>
        <taxon>Xylariomycetidae</taxon>
        <taxon>Xylariales</taxon>
        <taxon>Microdochiaceae</taxon>
        <taxon>Microdochium</taxon>
    </lineage>
</organism>
<reference evidence="2" key="1">
    <citation type="journal article" date="2021" name="Nat. Commun.">
        <title>Genetic determinants of endophytism in the Arabidopsis root mycobiome.</title>
        <authorList>
            <person name="Mesny F."/>
            <person name="Miyauchi S."/>
            <person name="Thiergart T."/>
            <person name="Pickel B."/>
            <person name="Atanasova L."/>
            <person name="Karlsson M."/>
            <person name="Huettel B."/>
            <person name="Barry K.W."/>
            <person name="Haridas S."/>
            <person name="Chen C."/>
            <person name="Bauer D."/>
            <person name="Andreopoulos W."/>
            <person name="Pangilinan J."/>
            <person name="LaButti K."/>
            <person name="Riley R."/>
            <person name="Lipzen A."/>
            <person name="Clum A."/>
            <person name="Drula E."/>
            <person name="Henrissat B."/>
            <person name="Kohler A."/>
            <person name="Grigoriev I.V."/>
            <person name="Martin F.M."/>
            <person name="Hacquard S."/>
        </authorList>
    </citation>
    <scope>NUCLEOTIDE SEQUENCE</scope>
    <source>
        <strain evidence="2">MPI-CAGE-CH-0230</strain>
    </source>
</reference>
<keyword evidence="3" id="KW-1185">Reference proteome</keyword>
<dbReference type="GeneID" id="70177984"/>
<dbReference type="RefSeq" id="XP_046010786.1">
    <property type="nucleotide sequence ID" value="XM_046148438.1"/>
</dbReference>
<evidence type="ECO:0000313" key="3">
    <source>
        <dbReference type="Proteomes" id="UP000756346"/>
    </source>
</evidence>
<accession>A0A9P8Y4W0</accession>
<gene>
    <name evidence="2" type="ORF">B0I36DRAFT_146036</name>
</gene>
<dbReference type="EMBL" id="JAGTJQ010000007">
    <property type="protein sequence ID" value="KAH7027987.1"/>
    <property type="molecule type" value="Genomic_DNA"/>
</dbReference>
<sequence length="209" mass="23326">MQSAAQRMTTRRRCDDSVRQNESILASLEQVPRGLGNPAKRPGHAGHEYGGPVTARPIPSLGLHGSKKTHTHTFCPTCHGPPFFGQNQLSVCHVDYSSPRRFPYSTTNAAISPLHLPGIHACPCRRCSRQTDRHTHTHTYIMQAQATRALGNSWPRIARYQIRARSCKVHAKLTRKAAREPNRPRDWAITPKSDLLFSSANKGKTPVRV</sequence>
<proteinExistence type="predicted"/>
<dbReference type="Proteomes" id="UP000756346">
    <property type="component" value="Unassembled WGS sequence"/>
</dbReference>
<protein>
    <submittedName>
        <fullName evidence="2">Uncharacterized protein</fullName>
    </submittedName>
</protein>
<evidence type="ECO:0000313" key="2">
    <source>
        <dbReference type="EMBL" id="KAH7027987.1"/>
    </source>
</evidence>
<dbReference type="AlphaFoldDB" id="A0A9P8Y4W0"/>
<evidence type="ECO:0000256" key="1">
    <source>
        <dbReference type="SAM" id="MobiDB-lite"/>
    </source>
</evidence>